<dbReference type="EMBL" id="ML978217">
    <property type="protein sequence ID" value="KAF2028099.1"/>
    <property type="molecule type" value="Genomic_DNA"/>
</dbReference>
<protein>
    <submittedName>
        <fullName evidence="1">Uncharacterized protein</fullName>
    </submittedName>
</protein>
<name>A0A9P4H5U9_9PLEO</name>
<evidence type="ECO:0000313" key="2">
    <source>
        <dbReference type="Proteomes" id="UP000799777"/>
    </source>
</evidence>
<keyword evidence="2" id="KW-1185">Reference proteome</keyword>
<proteinExistence type="predicted"/>
<comment type="caution">
    <text evidence="1">The sequence shown here is derived from an EMBL/GenBank/DDBJ whole genome shotgun (WGS) entry which is preliminary data.</text>
</comment>
<gene>
    <name evidence="1" type="ORF">EK21DRAFT_70502</name>
</gene>
<evidence type="ECO:0000313" key="1">
    <source>
        <dbReference type="EMBL" id="KAF2028099.1"/>
    </source>
</evidence>
<organism evidence="1 2">
    <name type="scientific">Setomelanomma holmii</name>
    <dbReference type="NCBI Taxonomy" id="210430"/>
    <lineage>
        <taxon>Eukaryota</taxon>
        <taxon>Fungi</taxon>
        <taxon>Dikarya</taxon>
        <taxon>Ascomycota</taxon>
        <taxon>Pezizomycotina</taxon>
        <taxon>Dothideomycetes</taxon>
        <taxon>Pleosporomycetidae</taxon>
        <taxon>Pleosporales</taxon>
        <taxon>Pleosporineae</taxon>
        <taxon>Phaeosphaeriaceae</taxon>
        <taxon>Setomelanomma</taxon>
    </lineage>
</organism>
<reference evidence="1" key="1">
    <citation type="journal article" date="2020" name="Stud. Mycol.">
        <title>101 Dothideomycetes genomes: a test case for predicting lifestyles and emergence of pathogens.</title>
        <authorList>
            <person name="Haridas S."/>
            <person name="Albert R."/>
            <person name="Binder M."/>
            <person name="Bloem J."/>
            <person name="Labutti K."/>
            <person name="Salamov A."/>
            <person name="Andreopoulos B."/>
            <person name="Baker S."/>
            <person name="Barry K."/>
            <person name="Bills G."/>
            <person name="Bluhm B."/>
            <person name="Cannon C."/>
            <person name="Castanera R."/>
            <person name="Culley D."/>
            <person name="Daum C."/>
            <person name="Ezra D."/>
            <person name="Gonzalez J."/>
            <person name="Henrissat B."/>
            <person name="Kuo A."/>
            <person name="Liang C."/>
            <person name="Lipzen A."/>
            <person name="Lutzoni F."/>
            <person name="Magnuson J."/>
            <person name="Mondo S."/>
            <person name="Nolan M."/>
            <person name="Ohm R."/>
            <person name="Pangilinan J."/>
            <person name="Park H.-J."/>
            <person name="Ramirez L."/>
            <person name="Alfaro M."/>
            <person name="Sun H."/>
            <person name="Tritt A."/>
            <person name="Yoshinaga Y."/>
            <person name="Zwiers L.-H."/>
            <person name="Turgeon B."/>
            <person name="Goodwin S."/>
            <person name="Spatafora J."/>
            <person name="Crous P."/>
            <person name="Grigoriev I."/>
        </authorList>
    </citation>
    <scope>NUCLEOTIDE SEQUENCE</scope>
    <source>
        <strain evidence="1">CBS 110217</strain>
    </source>
</reference>
<feature type="non-terminal residue" evidence="1">
    <location>
        <position position="1"/>
    </location>
</feature>
<sequence>ERFKVGHDIATALAKTWLANASTSRARLFPRAGRIGPRVRGSAWHGWVFSV</sequence>
<accession>A0A9P4H5U9</accession>
<dbReference type="Proteomes" id="UP000799777">
    <property type="component" value="Unassembled WGS sequence"/>
</dbReference>
<dbReference type="AlphaFoldDB" id="A0A9P4H5U9"/>